<evidence type="ECO:0000313" key="1">
    <source>
        <dbReference type="EMBL" id="HAS6679604.1"/>
    </source>
</evidence>
<protein>
    <submittedName>
        <fullName evidence="1">Uncharacterized protein</fullName>
    </submittedName>
</protein>
<name>A0A7Z2MUM7_VIBPH</name>
<sequence>MSTDSLDTEIEQLNTARTRSVPGSAIQSRFEDAHQHLDDANPLVEAKFHAGREFYVNEANREVYEALMGKKPVEVNGRVYSELAIQEGMKCIRDSSDECLTQYREVRDSHQELIDEKLSELKIFDVPATPQELEKELEHLAHKSGVSLKGLKAIKKAQQADAVMKAFELVGIKPRSKELVENSQDYQHKLNTLVQRGGRGKIQAALMTKK</sequence>
<proteinExistence type="predicted"/>
<evidence type="ECO:0000313" key="2">
    <source>
        <dbReference type="EMBL" id="QHH10966.1"/>
    </source>
</evidence>
<reference evidence="1" key="1">
    <citation type="journal article" date="2018" name="Genome Biol.">
        <title>SKESA: strategic k-mer extension for scrupulous assemblies.</title>
        <authorList>
            <person name="Souvorov A."/>
            <person name="Agarwala R."/>
            <person name="Lipman D.J."/>
        </authorList>
    </citation>
    <scope>NUCLEOTIDE SEQUENCE</scope>
    <source>
        <strain evidence="1">1930</strain>
    </source>
</reference>
<dbReference type="Proteomes" id="UP000464718">
    <property type="component" value="Chromosome i"/>
</dbReference>
<dbReference type="AlphaFoldDB" id="A0A7Z2MUM7"/>
<accession>A0A7Z2MUM7</accession>
<reference evidence="2 3" key="2">
    <citation type="submission" date="2018-12" db="EMBL/GenBank/DDBJ databases">
        <title>Genomic insights into the evolutionary origins and pathogenicity of five Vibrio parahaemolyticus strains isolated from the shrimp with acute hepatopancreatic necrosis disease (AHPND).</title>
        <authorList>
            <person name="Yang Q."/>
            <person name="Dong X."/>
            <person name="Xie G."/>
            <person name="Fu S."/>
            <person name="Zou P."/>
            <person name="Sun J."/>
            <person name="Wang Y."/>
            <person name="Huang J."/>
        </authorList>
    </citation>
    <scope>NUCLEOTIDE SEQUENCE [LARGE SCALE GENOMIC DNA]</scope>
    <source>
        <strain evidence="2 3">20160303005-1</strain>
    </source>
</reference>
<dbReference type="RefSeq" id="WP_114867937.1">
    <property type="nucleotide sequence ID" value="NZ_CP034298.1"/>
</dbReference>
<dbReference type="EMBL" id="DACQKT010000016">
    <property type="protein sequence ID" value="HAS6679604.1"/>
    <property type="molecule type" value="Genomic_DNA"/>
</dbReference>
<reference evidence="1" key="3">
    <citation type="submission" date="2019-12" db="EMBL/GenBank/DDBJ databases">
        <authorList>
            <consortium name="NCBI Pathogen Detection Project"/>
        </authorList>
    </citation>
    <scope>NUCLEOTIDE SEQUENCE</scope>
    <source>
        <strain evidence="1">1930</strain>
    </source>
</reference>
<dbReference type="Proteomes" id="UP000856022">
    <property type="component" value="Unassembled WGS sequence"/>
</dbReference>
<dbReference type="EMBL" id="CP034298">
    <property type="protein sequence ID" value="QHH10966.1"/>
    <property type="molecule type" value="Genomic_DNA"/>
</dbReference>
<gene>
    <name evidence="2" type="ORF">EHC69_17465</name>
    <name evidence="1" type="ORF">I7278_22730</name>
</gene>
<organism evidence="1">
    <name type="scientific">Vibrio parahaemolyticus</name>
    <dbReference type="NCBI Taxonomy" id="670"/>
    <lineage>
        <taxon>Bacteria</taxon>
        <taxon>Pseudomonadati</taxon>
        <taxon>Pseudomonadota</taxon>
        <taxon>Gammaproteobacteria</taxon>
        <taxon>Vibrionales</taxon>
        <taxon>Vibrionaceae</taxon>
        <taxon>Vibrio</taxon>
    </lineage>
</organism>
<evidence type="ECO:0000313" key="3">
    <source>
        <dbReference type="Proteomes" id="UP000464718"/>
    </source>
</evidence>